<evidence type="ECO:0000313" key="6">
    <source>
        <dbReference type="Proteomes" id="UP000640485"/>
    </source>
</evidence>
<dbReference type="SUPFAM" id="SSF53335">
    <property type="entry name" value="S-adenosyl-L-methionine-dependent methyltransferases"/>
    <property type="match status" value="1"/>
</dbReference>
<organism evidence="5 6">
    <name type="scientific">Paracoccus caeni</name>
    <dbReference type="NCBI Taxonomy" id="657651"/>
    <lineage>
        <taxon>Bacteria</taxon>
        <taxon>Pseudomonadati</taxon>
        <taxon>Pseudomonadota</taxon>
        <taxon>Alphaproteobacteria</taxon>
        <taxon>Rhodobacterales</taxon>
        <taxon>Paracoccaceae</taxon>
        <taxon>Paracoccus</taxon>
    </lineage>
</organism>
<dbReference type="EMBL" id="JAEPRQ010000002">
    <property type="protein sequence ID" value="MBK4215923.1"/>
    <property type="molecule type" value="Genomic_DNA"/>
</dbReference>
<dbReference type="GO" id="GO:0010420">
    <property type="term" value="F:polyprenyldihydroxybenzoate methyltransferase activity"/>
    <property type="evidence" value="ECO:0007669"/>
    <property type="project" value="TreeGrafter"/>
</dbReference>
<evidence type="ECO:0000259" key="4">
    <source>
        <dbReference type="Pfam" id="PF08241"/>
    </source>
</evidence>
<dbReference type="CDD" id="cd02440">
    <property type="entry name" value="AdoMet_MTases"/>
    <property type="match status" value="1"/>
</dbReference>
<evidence type="ECO:0000256" key="2">
    <source>
        <dbReference type="ARBA" id="ARBA00022679"/>
    </source>
</evidence>
<name>A0A934SK76_9RHOB</name>
<keyword evidence="3" id="KW-0949">S-adenosyl-L-methionine</keyword>
<comment type="caution">
    <text evidence="5">The sequence shown here is derived from an EMBL/GenBank/DDBJ whole genome shotgun (WGS) entry which is preliminary data.</text>
</comment>
<feature type="domain" description="Methyltransferase type 11" evidence="4">
    <location>
        <begin position="47"/>
        <end position="138"/>
    </location>
</feature>
<dbReference type="InterPro" id="IPR013216">
    <property type="entry name" value="Methyltransf_11"/>
</dbReference>
<dbReference type="Pfam" id="PF08241">
    <property type="entry name" value="Methyltransf_11"/>
    <property type="match status" value="1"/>
</dbReference>
<sequence length="234" mass="26088">MDDDNGWSTSARAWIADMGEVGDFARQHVIDRPVEALIQAGGFRHALDLGCGEGRLCRKMRDMGIKVVGVEPTAELREAAEARDPAGRYVDARAESLPFADASFDLVVACLTLIDIDGIEAAIPEAARVLQPGGALIIVNLNSFATAGGWQHQPDGSRLFVINDYMQARSEWVGWRGIHIRNWHRPMSLYMQLLLGQGLRLTHYDEPLPESGDPDVAGRYHRVPYFHIMEWRKP</sequence>
<keyword evidence="1 5" id="KW-0489">Methyltransferase</keyword>
<keyword evidence="2" id="KW-0808">Transferase</keyword>
<dbReference type="Gene3D" id="3.40.50.150">
    <property type="entry name" value="Vaccinia Virus protein VP39"/>
    <property type="match status" value="1"/>
</dbReference>
<evidence type="ECO:0000256" key="3">
    <source>
        <dbReference type="ARBA" id="ARBA00022691"/>
    </source>
</evidence>
<dbReference type="PANTHER" id="PTHR43464:SF19">
    <property type="entry name" value="UBIQUINONE BIOSYNTHESIS O-METHYLTRANSFERASE, MITOCHONDRIAL"/>
    <property type="match status" value="1"/>
</dbReference>
<proteinExistence type="predicted"/>
<dbReference type="GO" id="GO:0032259">
    <property type="term" value="P:methylation"/>
    <property type="evidence" value="ECO:0007669"/>
    <property type="project" value="UniProtKB-KW"/>
</dbReference>
<dbReference type="InterPro" id="IPR029063">
    <property type="entry name" value="SAM-dependent_MTases_sf"/>
</dbReference>
<dbReference type="Proteomes" id="UP000640485">
    <property type="component" value="Unassembled WGS sequence"/>
</dbReference>
<evidence type="ECO:0000313" key="5">
    <source>
        <dbReference type="EMBL" id="MBK4215923.1"/>
    </source>
</evidence>
<dbReference type="AlphaFoldDB" id="A0A934SK76"/>
<keyword evidence="6" id="KW-1185">Reference proteome</keyword>
<accession>A0A934SK76</accession>
<reference evidence="5" key="1">
    <citation type="submission" date="2021-01" db="EMBL/GenBank/DDBJ databases">
        <title>Paracoccus amoyensis sp. nov., isolated from the surface seawater along the coast of Xiamen Island, China.</title>
        <authorList>
            <person name="Lyu L."/>
        </authorList>
    </citation>
    <scope>NUCLEOTIDE SEQUENCE</scope>
    <source>
        <strain evidence="5">MJ17</strain>
    </source>
</reference>
<dbReference type="RefSeq" id="WP_200685340.1">
    <property type="nucleotide sequence ID" value="NZ_JAEPRQ010000002.1"/>
</dbReference>
<gene>
    <name evidence="5" type="ORF">JJJ17_08310</name>
</gene>
<protein>
    <submittedName>
        <fullName evidence="5">Class I SAM-dependent methyltransferase</fullName>
    </submittedName>
</protein>
<dbReference type="PANTHER" id="PTHR43464">
    <property type="entry name" value="METHYLTRANSFERASE"/>
    <property type="match status" value="1"/>
</dbReference>
<evidence type="ECO:0000256" key="1">
    <source>
        <dbReference type="ARBA" id="ARBA00022603"/>
    </source>
</evidence>